<accession>A0A101A1F1</accession>
<sequence>MFVDTDLLRMGAGFAKSAGEIVKRGADEFTATALPSGIFGDFDSANDFHSALGRAHEAHATTMRLHHSDLEGFAAKATDGATLFDERDRVGAAAVRAAGEPIA</sequence>
<protein>
    <recommendedName>
        <fullName evidence="3">DUF2563 domain-containing protein</fullName>
    </recommendedName>
</protein>
<evidence type="ECO:0000313" key="1">
    <source>
        <dbReference type="EMBL" id="KUI10729.1"/>
    </source>
</evidence>
<dbReference type="Proteomes" id="UP000053707">
    <property type="component" value="Unassembled WGS sequence"/>
</dbReference>
<name>A0A101A1F1_9MYCO</name>
<proteinExistence type="predicted"/>
<comment type="caution">
    <text evidence="1">The sequence shown here is derived from an EMBL/GenBank/DDBJ whole genome shotgun (WGS) entry which is preliminary data.</text>
</comment>
<dbReference type="InterPro" id="IPR022534">
    <property type="entry name" value="DUF2563"/>
</dbReference>
<reference evidence="1 2" key="1">
    <citation type="submission" date="2016-01" db="EMBL/GenBank/DDBJ databases">
        <authorList>
            <consortium name="TB Trials Study Group"/>
            <person name="Sutton G."/>
            <person name="Brinkac L."/>
            <person name="Sanka R."/>
            <person name="Adams M."/>
            <person name="Lau E.L."/>
            <person name="Macaden R."/>
            <person name="Grewal H.M.S."/>
        </authorList>
    </citation>
    <scope>NUCLEOTIDE SEQUENCE [LARGE SCALE GENOMIC DNA]</scope>
    <source>
        <strain evidence="1 2">IS-1744</strain>
    </source>
</reference>
<dbReference type="RefSeq" id="WP_064399234.1">
    <property type="nucleotide sequence ID" value="NZ_LQIR01000045.1"/>
</dbReference>
<organism evidence="1 2">
    <name type="scientific">Mycobacterium lehmannii</name>
    <dbReference type="NCBI Taxonomy" id="2048550"/>
    <lineage>
        <taxon>Bacteria</taxon>
        <taxon>Bacillati</taxon>
        <taxon>Actinomycetota</taxon>
        <taxon>Actinomycetes</taxon>
        <taxon>Mycobacteriales</taxon>
        <taxon>Mycobacteriaceae</taxon>
        <taxon>Mycobacterium</taxon>
    </lineage>
</organism>
<gene>
    <name evidence="1" type="ORF">AU192_22140</name>
</gene>
<keyword evidence="2" id="KW-1185">Reference proteome</keyword>
<evidence type="ECO:0000313" key="2">
    <source>
        <dbReference type="Proteomes" id="UP000053707"/>
    </source>
</evidence>
<dbReference type="AlphaFoldDB" id="A0A101A1F1"/>
<dbReference type="Pfam" id="PF10817">
    <property type="entry name" value="DUF2563"/>
    <property type="match status" value="1"/>
</dbReference>
<dbReference type="GeneID" id="27917428"/>
<dbReference type="EMBL" id="LQIR01000045">
    <property type="protein sequence ID" value="KUI10729.1"/>
    <property type="molecule type" value="Genomic_DNA"/>
</dbReference>
<evidence type="ECO:0008006" key="3">
    <source>
        <dbReference type="Google" id="ProtNLM"/>
    </source>
</evidence>